<evidence type="ECO:0000313" key="3">
    <source>
        <dbReference type="Proteomes" id="UP000613266"/>
    </source>
</evidence>
<organism evidence="2 3">
    <name type="scientific">Inhella proteolytica</name>
    <dbReference type="NCBI Taxonomy" id="2795029"/>
    <lineage>
        <taxon>Bacteria</taxon>
        <taxon>Pseudomonadati</taxon>
        <taxon>Pseudomonadota</taxon>
        <taxon>Betaproteobacteria</taxon>
        <taxon>Burkholderiales</taxon>
        <taxon>Sphaerotilaceae</taxon>
        <taxon>Inhella</taxon>
    </lineage>
</organism>
<name>A0A931J1F4_9BURK</name>
<dbReference type="Proteomes" id="UP000613266">
    <property type="component" value="Unassembled WGS sequence"/>
</dbReference>
<dbReference type="EMBL" id="JAEDAK010000005">
    <property type="protein sequence ID" value="MBH9576968.1"/>
    <property type="molecule type" value="Genomic_DNA"/>
</dbReference>
<evidence type="ECO:0000256" key="1">
    <source>
        <dbReference type="SAM" id="SignalP"/>
    </source>
</evidence>
<reference evidence="2" key="1">
    <citation type="submission" date="2020-12" db="EMBL/GenBank/DDBJ databases">
        <title>The genome sequence of Inhella sp. 1Y17.</title>
        <authorList>
            <person name="Liu Y."/>
        </authorList>
    </citation>
    <scope>NUCLEOTIDE SEQUENCE</scope>
    <source>
        <strain evidence="2">1Y17</strain>
    </source>
</reference>
<dbReference type="AlphaFoldDB" id="A0A931J1F4"/>
<proteinExistence type="predicted"/>
<accession>A0A931J1F4</accession>
<sequence>MQGKYFVAGLCLSVLAASAGAQSKGPTEAQCRSLIDGMLDTMKATPLKTDKEKQGARELIERVEKLVKGNRARGVPECETYAAMAKIIANQ</sequence>
<comment type="caution">
    <text evidence="2">The sequence shown here is derived from an EMBL/GenBank/DDBJ whole genome shotgun (WGS) entry which is preliminary data.</text>
</comment>
<feature type="signal peptide" evidence="1">
    <location>
        <begin position="1"/>
        <end position="21"/>
    </location>
</feature>
<gene>
    <name evidence="2" type="ORF">I7X39_08630</name>
</gene>
<feature type="chain" id="PRO_5037510272" evidence="1">
    <location>
        <begin position="22"/>
        <end position="91"/>
    </location>
</feature>
<keyword evidence="1" id="KW-0732">Signal</keyword>
<evidence type="ECO:0000313" key="2">
    <source>
        <dbReference type="EMBL" id="MBH9576968.1"/>
    </source>
</evidence>
<protein>
    <submittedName>
        <fullName evidence="2">Uncharacterized protein</fullName>
    </submittedName>
</protein>
<keyword evidence="3" id="KW-1185">Reference proteome</keyword>
<dbReference type="RefSeq" id="WP_198110663.1">
    <property type="nucleotide sequence ID" value="NZ_JAEDAK010000005.1"/>
</dbReference>